<dbReference type="EMBL" id="LSMT01000072">
    <property type="protein sequence ID" value="PFX29041.1"/>
    <property type="molecule type" value="Genomic_DNA"/>
</dbReference>
<protein>
    <submittedName>
        <fullName evidence="3">Tetratricopeptide repeat protein 28</fullName>
    </submittedName>
</protein>
<dbReference type="SMART" id="SM00028">
    <property type="entry name" value="TPR"/>
    <property type="match status" value="7"/>
</dbReference>
<dbReference type="Proteomes" id="UP000225706">
    <property type="component" value="Unassembled WGS sequence"/>
</dbReference>
<dbReference type="Pfam" id="PF12770">
    <property type="entry name" value="CHAT"/>
    <property type="match status" value="1"/>
</dbReference>
<dbReference type="Pfam" id="PF13424">
    <property type="entry name" value="TPR_12"/>
    <property type="match status" value="3"/>
</dbReference>
<proteinExistence type="predicted"/>
<organism evidence="3 4">
    <name type="scientific">Stylophora pistillata</name>
    <name type="common">Smooth cauliflower coral</name>
    <dbReference type="NCBI Taxonomy" id="50429"/>
    <lineage>
        <taxon>Eukaryota</taxon>
        <taxon>Metazoa</taxon>
        <taxon>Cnidaria</taxon>
        <taxon>Anthozoa</taxon>
        <taxon>Hexacorallia</taxon>
        <taxon>Scleractinia</taxon>
        <taxon>Astrocoeniina</taxon>
        <taxon>Pocilloporidae</taxon>
        <taxon>Stylophora</taxon>
    </lineage>
</organism>
<feature type="repeat" description="TPR" evidence="1">
    <location>
        <begin position="164"/>
        <end position="197"/>
    </location>
</feature>
<dbReference type="PANTHER" id="PTHR10098">
    <property type="entry name" value="RAPSYN-RELATED"/>
    <property type="match status" value="1"/>
</dbReference>
<dbReference type="Gene3D" id="1.25.40.10">
    <property type="entry name" value="Tetratricopeptide repeat domain"/>
    <property type="match status" value="2"/>
</dbReference>
<dbReference type="OrthoDB" id="5961805at2759"/>
<dbReference type="InterPro" id="IPR011990">
    <property type="entry name" value="TPR-like_helical_dom_sf"/>
</dbReference>
<accession>A0A2B4SGM4</accession>
<dbReference type="InterPro" id="IPR024983">
    <property type="entry name" value="CHAT_dom"/>
</dbReference>
<evidence type="ECO:0000313" key="4">
    <source>
        <dbReference type="Proteomes" id="UP000225706"/>
    </source>
</evidence>
<dbReference type="PANTHER" id="PTHR10098:SF108">
    <property type="entry name" value="TETRATRICOPEPTIDE REPEAT PROTEIN 28"/>
    <property type="match status" value="1"/>
</dbReference>
<keyword evidence="1" id="KW-0802">TPR repeat</keyword>
<dbReference type="InterPro" id="IPR019734">
    <property type="entry name" value="TPR_rpt"/>
</dbReference>
<feature type="repeat" description="TPR" evidence="1">
    <location>
        <begin position="324"/>
        <end position="357"/>
    </location>
</feature>
<sequence>MVSTEEVQNTVCIGLVVAVFLLNSGRVSQSIKFCKECLKVLNSQVLIKVATSILRTLYSTLTKAYDAMNDKTSKEKWLRKLHLLCEDCDGSVKRGRLILELAEKLHTQNKLFEARAFYELAVKIMETNSDANGEAQCYRNLGAREYQEKALAMQIEIGNKQGVAASYGNLGTLLQSLGKYDKAREYQEKALAIRIEIGNKEGEAASYGNVATLFESLGKYDKAQDYQEKALAIQIEIGDKRGEAASYEILGGIFSALGEFDEAERYLGTALRIFSRINARKGKASVYEQLTALFLSRGKYRRAEDYLDKARAIRMESEDRPGEASGYSYLGAISLRCGLYDKAEEYFKKSLTIFTEMGDKTGEAISYGHIAACFRSLDKYDVAEDYYQKALSLSRNIGLNLEEFQFLCELTVLKLLQCDRKETFSYLYQCIEKFDTLRGFLKDSDRFKISLLERYGTFPYKLLSHLLSATGMPQDALYVEELMRARGLADLMAARYSAKKQISGNPHSWCDIQNIITKESDCICVYTSVGKEDVRFWIQKAMGVVLFAEKKVSLAKNEVTGLVPGLDEFFRESFCNPANDISEENLLLFYKITIAPVAHLLKEPEIIIVPDSCMYQVPFGALTDQKGKFLSSTFRIRIIPSLTTLKLIQDSPPDYHNQSGVLVVGDPKVGVVMYKDRRKEIRPLPCARKEAEMIGKLFGVIPLIGDHAKKHTVLQKINSAGLIHFAAHGFSERGEIVLSPVCTTSRVPPREEAYLLTMEEISKTQLHAKLVVLSCCHSARGQIKTEGVIGIARAFLGSGARSVLAARWALDDEATEQFMTCFYEHLFRGESASESLHEARRWMRNNGFDEVKQWAPFILIGDNVTIDFRNWPVSSTP</sequence>
<keyword evidence="4" id="KW-1185">Reference proteome</keyword>
<name>A0A2B4SGM4_STYPI</name>
<feature type="repeat" description="TPR" evidence="1">
    <location>
        <begin position="364"/>
        <end position="397"/>
    </location>
</feature>
<reference evidence="4" key="1">
    <citation type="journal article" date="2017" name="bioRxiv">
        <title>Comparative analysis of the genomes of Stylophora pistillata and Acropora digitifera provides evidence for extensive differences between species of corals.</title>
        <authorList>
            <person name="Voolstra C.R."/>
            <person name="Li Y."/>
            <person name="Liew Y.J."/>
            <person name="Baumgarten S."/>
            <person name="Zoccola D."/>
            <person name="Flot J.-F."/>
            <person name="Tambutte S."/>
            <person name="Allemand D."/>
            <person name="Aranda M."/>
        </authorList>
    </citation>
    <scope>NUCLEOTIDE SEQUENCE [LARGE SCALE GENOMIC DNA]</scope>
</reference>
<feature type="domain" description="CHAT" evidence="2">
    <location>
        <begin position="590"/>
        <end position="862"/>
    </location>
</feature>
<evidence type="ECO:0000256" key="1">
    <source>
        <dbReference type="PROSITE-ProRule" id="PRU00339"/>
    </source>
</evidence>
<evidence type="ECO:0000259" key="2">
    <source>
        <dbReference type="Pfam" id="PF12770"/>
    </source>
</evidence>
<gene>
    <name evidence="3" type="primary">TTC28</name>
    <name evidence="3" type="ORF">AWC38_SpisGene6197</name>
</gene>
<comment type="caution">
    <text evidence="3">The sequence shown here is derived from an EMBL/GenBank/DDBJ whole genome shotgun (WGS) entry which is preliminary data.</text>
</comment>
<evidence type="ECO:0000313" key="3">
    <source>
        <dbReference type="EMBL" id="PFX29041.1"/>
    </source>
</evidence>
<dbReference type="PROSITE" id="PS50005">
    <property type="entry name" value="TPR"/>
    <property type="match status" value="3"/>
</dbReference>
<dbReference type="SUPFAM" id="SSF48452">
    <property type="entry name" value="TPR-like"/>
    <property type="match status" value="2"/>
</dbReference>
<dbReference type="AlphaFoldDB" id="A0A2B4SGM4"/>